<feature type="transmembrane region" description="Helical" evidence="8">
    <location>
        <begin position="87"/>
        <end position="108"/>
    </location>
</feature>
<feature type="transmembrane region" description="Helical" evidence="8">
    <location>
        <begin position="185"/>
        <end position="206"/>
    </location>
</feature>
<feature type="transmembrane region" description="Helical" evidence="8">
    <location>
        <begin position="115"/>
        <end position="135"/>
    </location>
</feature>
<keyword evidence="5 8" id="KW-0812">Transmembrane</keyword>
<name>U6F2Z7_LACHE</name>
<keyword evidence="6 8" id="KW-1133">Transmembrane helix</keyword>
<feature type="transmembrane region" description="Helical" evidence="8">
    <location>
        <begin position="56"/>
        <end position="75"/>
    </location>
</feature>
<reference evidence="9" key="1">
    <citation type="submission" date="2013-09" db="EMBL/GenBank/DDBJ databases">
        <title>Draft Genome Sequence of five Lactobacillus helveticus strains CIRM-BIA 101T, 103, 104, 951 and 953 isolated from milk product.</title>
        <authorList>
            <person name="Valence F."/>
            <person name="Chuat V."/>
            <person name="Ma L."/>
            <person name="Creno S."/>
            <person name="Falentin H."/>
            <person name="Lortal S."/>
            <person name="Bizet C."/>
            <person name="Clermont D."/>
            <person name="Loux V."/>
            <person name="Bouchier C."/>
            <person name="Cousin S."/>
        </authorList>
    </citation>
    <scope>NUCLEOTIDE SEQUENCE [LARGE SCALE GENOMIC DNA]</scope>
    <source>
        <strain evidence="9">CIRM-BIA 951</strain>
    </source>
</reference>
<accession>U6F2Z7</accession>
<sequence length="299" mass="32385">MQGVLLALVPIFAWGSIGVVANKFGGDADQQTLGMALGAFVFALIVFLFRMPTLTWQIFLIGFIGGLLWVIGQFGQFNSMKYMGVSVASPLSSGSQLVIGGLLGVFAFHEWTKQIQFILGFIAMAVLVVGFYFSAKRDPENTVVEEGRNYTSNYTRGFTALTYSTLGYVSYVILFNNLAVLWFNVHFNTLTIILPMSVGMIFGALVMGHFKIKMEKCVYQNMIDGAMFGVGNIFMLMAASAAGNAIAFSFSQLGVIIATIGGILFLGEKKTKKELVYIGIGIVLFVTGAILLAIVKSKG</sequence>
<dbReference type="InterPro" id="IPR010651">
    <property type="entry name" value="Sugar_transport"/>
</dbReference>
<evidence type="ECO:0000313" key="9">
    <source>
        <dbReference type="EMBL" id="CDI57608.1"/>
    </source>
</evidence>
<comment type="subcellular location">
    <subcellularLocation>
        <location evidence="1">Cell membrane</location>
        <topology evidence="1">Multi-pass membrane protein</topology>
    </subcellularLocation>
</comment>
<dbReference type="GO" id="GO:0015144">
    <property type="term" value="F:carbohydrate transmembrane transporter activity"/>
    <property type="evidence" value="ECO:0007669"/>
    <property type="project" value="InterPro"/>
</dbReference>
<feature type="transmembrane region" description="Helical" evidence="8">
    <location>
        <begin position="218"/>
        <end position="239"/>
    </location>
</feature>
<evidence type="ECO:0000256" key="5">
    <source>
        <dbReference type="ARBA" id="ARBA00022692"/>
    </source>
</evidence>
<dbReference type="PANTHER" id="PTHR16119:SF17">
    <property type="entry name" value="TRANSMEMBRANE PROTEIN 144"/>
    <property type="match status" value="1"/>
</dbReference>
<evidence type="ECO:0000313" key="10">
    <source>
        <dbReference type="Proteomes" id="UP000017248"/>
    </source>
</evidence>
<dbReference type="SUPFAM" id="SSF103481">
    <property type="entry name" value="Multidrug resistance efflux transporter EmrE"/>
    <property type="match status" value="1"/>
</dbReference>
<evidence type="ECO:0000256" key="7">
    <source>
        <dbReference type="ARBA" id="ARBA00023136"/>
    </source>
</evidence>
<evidence type="ECO:0000256" key="4">
    <source>
        <dbReference type="ARBA" id="ARBA00022597"/>
    </source>
</evidence>
<feature type="transmembrane region" description="Helical" evidence="8">
    <location>
        <begin position="275"/>
        <end position="295"/>
    </location>
</feature>
<comment type="similarity">
    <text evidence="2">Belongs to the GRP transporter (TC 2.A.7.5) family.</text>
</comment>
<dbReference type="EMBL" id="CBUK010000020">
    <property type="protein sequence ID" value="CDI57608.1"/>
    <property type="molecule type" value="Genomic_DNA"/>
</dbReference>
<keyword evidence="3" id="KW-0813">Transport</keyword>
<dbReference type="AlphaFoldDB" id="U6F2Z7"/>
<keyword evidence="4" id="KW-0762">Sugar transport</keyword>
<keyword evidence="7 8" id="KW-0472">Membrane</keyword>
<comment type="caution">
    <text evidence="9">The sequence shown here is derived from an EMBL/GenBank/DDBJ whole genome shotgun (WGS) entry which is preliminary data.</text>
</comment>
<evidence type="ECO:0000256" key="1">
    <source>
        <dbReference type="ARBA" id="ARBA00004651"/>
    </source>
</evidence>
<gene>
    <name evidence="9" type="ORF">LHCIRMBIA951_00088</name>
</gene>
<dbReference type="Proteomes" id="UP000017248">
    <property type="component" value="Unassembled WGS sequence"/>
</dbReference>
<evidence type="ECO:0000256" key="6">
    <source>
        <dbReference type="ARBA" id="ARBA00022989"/>
    </source>
</evidence>
<dbReference type="GO" id="GO:0005886">
    <property type="term" value="C:plasma membrane"/>
    <property type="evidence" value="ECO:0007669"/>
    <property type="project" value="UniProtKB-SubCell"/>
</dbReference>
<organism evidence="9 10">
    <name type="scientific">Lactobacillus helveticus CIRM-BIA 951</name>
    <dbReference type="NCBI Taxonomy" id="1226334"/>
    <lineage>
        <taxon>Bacteria</taxon>
        <taxon>Bacillati</taxon>
        <taxon>Bacillota</taxon>
        <taxon>Bacilli</taxon>
        <taxon>Lactobacillales</taxon>
        <taxon>Lactobacillaceae</taxon>
        <taxon>Lactobacillus</taxon>
    </lineage>
</organism>
<evidence type="ECO:0000256" key="2">
    <source>
        <dbReference type="ARBA" id="ARBA00006117"/>
    </source>
</evidence>
<evidence type="ECO:0000256" key="8">
    <source>
        <dbReference type="SAM" id="Phobius"/>
    </source>
</evidence>
<dbReference type="Pfam" id="PF06800">
    <property type="entry name" value="Sugar_transport"/>
    <property type="match status" value="1"/>
</dbReference>
<proteinExistence type="inferred from homology"/>
<dbReference type="CDD" id="cd23110">
    <property type="entry name" value="GRP"/>
    <property type="match status" value="1"/>
</dbReference>
<feature type="transmembrane region" description="Helical" evidence="8">
    <location>
        <begin position="245"/>
        <end position="266"/>
    </location>
</feature>
<dbReference type="STRING" id="1587.ALV80_10205"/>
<dbReference type="InterPro" id="IPR037185">
    <property type="entry name" value="EmrE-like"/>
</dbReference>
<feature type="transmembrane region" description="Helical" evidence="8">
    <location>
        <begin position="31"/>
        <end position="49"/>
    </location>
</feature>
<protein>
    <submittedName>
        <fullName evidence="9">Glucose uptake protein</fullName>
    </submittedName>
</protein>
<keyword evidence="10" id="KW-1185">Reference proteome</keyword>
<dbReference type="PANTHER" id="PTHR16119">
    <property type="entry name" value="TRANSMEMBRANE PROTEIN 144"/>
    <property type="match status" value="1"/>
</dbReference>
<dbReference type="RefSeq" id="WP_023190447.1">
    <property type="nucleotide sequence ID" value="NZ_HG530778.1"/>
</dbReference>
<dbReference type="HOGENOM" id="CLU_076024_0_0_9"/>
<evidence type="ECO:0000256" key="3">
    <source>
        <dbReference type="ARBA" id="ARBA00022448"/>
    </source>
</evidence>